<organism evidence="7 8">
    <name type="scientific">Chaetoceros tenuissimus</name>
    <dbReference type="NCBI Taxonomy" id="426638"/>
    <lineage>
        <taxon>Eukaryota</taxon>
        <taxon>Sar</taxon>
        <taxon>Stramenopiles</taxon>
        <taxon>Ochrophyta</taxon>
        <taxon>Bacillariophyta</taxon>
        <taxon>Coscinodiscophyceae</taxon>
        <taxon>Chaetocerotophycidae</taxon>
        <taxon>Chaetocerotales</taxon>
        <taxon>Chaetocerotaceae</taxon>
        <taxon>Chaetoceros</taxon>
    </lineage>
</organism>
<evidence type="ECO:0000259" key="6">
    <source>
        <dbReference type="PROSITE" id="PS50271"/>
    </source>
</evidence>
<reference evidence="7 8" key="1">
    <citation type="journal article" date="2021" name="Sci. Rep.">
        <title>The genome of the diatom Chaetoceros tenuissimus carries an ancient integrated fragment of an extant virus.</title>
        <authorList>
            <person name="Hongo Y."/>
            <person name="Kimura K."/>
            <person name="Takaki Y."/>
            <person name="Yoshida Y."/>
            <person name="Baba S."/>
            <person name="Kobayashi G."/>
            <person name="Nagasaki K."/>
            <person name="Hano T."/>
            <person name="Tomaru Y."/>
        </authorList>
    </citation>
    <scope>NUCLEOTIDE SEQUENCE [LARGE SCALE GENOMIC DNA]</scope>
    <source>
        <strain evidence="7 8">NIES-3715</strain>
    </source>
</reference>
<comment type="caution">
    <text evidence="7">The sequence shown here is derived from an EMBL/GenBank/DDBJ whole genome shotgun (WGS) entry which is preliminary data.</text>
</comment>
<dbReference type="GO" id="GO:0008270">
    <property type="term" value="F:zinc ion binding"/>
    <property type="evidence" value="ECO:0007669"/>
    <property type="project" value="UniProtKB-KW"/>
</dbReference>
<dbReference type="Gene3D" id="3.30.40.10">
    <property type="entry name" value="Zinc/RING finger domain, C3HC4 (zinc finger)"/>
    <property type="match status" value="1"/>
</dbReference>
<dbReference type="PROSITE" id="PS50235">
    <property type="entry name" value="USP_3"/>
    <property type="match status" value="1"/>
</dbReference>
<sequence>MTSKECPYLDTVNRAALDFDFEPTCSETLTTGTNIYACLVCGTFFRGRGKQTPAYLHSVNEGHSVFLNLTSGKFYCLPDNYEIDDPSLKDVKDAFRPLFSKEDIESLDKEKTLGRDLFGRRYLRGFVGLNNLNKTDGMNAVIQALAHVKPLRDFFLKCGSGESFEITLNIASSKKKFTKKRKGSDGKKISVDSSNTKQTKVTIDPSTFSRLADCFGDIVRKIWSNKRFKCTVDPHLLVQAISVASNKRFTIGKQIDAAEFIAWFLNQLHLGIGGGRKAGSSIIHAIFQGSIEITSRQKKNLDDTMNGKDIDDRLGSDDEDDILQKEEAKAREKESQTDVIEEISTTTNFLQLTLDIPEKPLLKDDSGGLVIPQEPLVNILKKFDGVTFNDVLVSQPNGVEKEQKRRYRIQKLPNHLILCLSRFKRNLFNNEKNQTIVPFPVKNFDLTRYVYSDNKPSMKAPSEKEIRNMNVKELKELLSTYGRSDLASGVVEKDELVNMCIDFVSKSLPDMLSEKYDLIANISHVIQAEVGREGKSDPLEDGSYRCHVQHKATNQWYEMQDLHISEVMPQQIGVSESFVLIFAKKNAAI</sequence>
<protein>
    <submittedName>
        <fullName evidence="7">U4/U6.U5 tri-snRNP-associated protein 2</fullName>
    </submittedName>
</protein>
<evidence type="ECO:0000256" key="3">
    <source>
        <dbReference type="ARBA" id="ARBA00022833"/>
    </source>
</evidence>
<evidence type="ECO:0000313" key="8">
    <source>
        <dbReference type="Proteomes" id="UP001054902"/>
    </source>
</evidence>
<evidence type="ECO:0000259" key="5">
    <source>
        <dbReference type="PROSITE" id="PS50235"/>
    </source>
</evidence>
<dbReference type="InterPro" id="IPR013083">
    <property type="entry name" value="Znf_RING/FYVE/PHD"/>
</dbReference>
<dbReference type="Pfam" id="PF00443">
    <property type="entry name" value="UCH"/>
    <property type="match status" value="1"/>
</dbReference>
<keyword evidence="3" id="KW-0862">Zinc</keyword>
<proteinExistence type="predicted"/>
<dbReference type="PANTHER" id="PTHR21646:SF16">
    <property type="entry name" value="U4_U6.U5 TRI-SNRNP-ASSOCIATED PROTEIN 2"/>
    <property type="match status" value="1"/>
</dbReference>
<dbReference type="Proteomes" id="UP001054902">
    <property type="component" value="Unassembled WGS sequence"/>
</dbReference>
<name>A0AAD3D662_9STRA</name>
<gene>
    <name evidence="7" type="ORF">CTEN210_15123</name>
</gene>
<dbReference type="GO" id="GO:0016579">
    <property type="term" value="P:protein deubiquitination"/>
    <property type="evidence" value="ECO:0007669"/>
    <property type="project" value="InterPro"/>
</dbReference>
<dbReference type="InterPro" id="IPR001607">
    <property type="entry name" value="Znf_UBP"/>
</dbReference>
<dbReference type="PROSITE" id="PS50271">
    <property type="entry name" value="ZF_UBP"/>
    <property type="match status" value="1"/>
</dbReference>
<dbReference type="AlphaFoldDB" id="A0AAD3D662"/>
<dbReference type="EMBL" id="BLLK01000062">
    <property type="protein sequence ID" value="GFH58647.1"/>
    <property type="molecule type" value="Genomic_DNA"/>
</dbReference>
<evidence type="ECO:0000256" key="4">
    <source>
        <dbReference type="PROSITE-ProRule" id="PRU00502"/>
    </source>
</evidence>
<evidence type="ECO:0000256" key="1">
    <source>
        <dbReference type="ARBA" id="ARBA00022723"/>
    </source>
</evidence>
<dbReference type="InterPro" id="IPR028889">
    <property type="entry name" value="USP"/>
</dbReference>
<feature type="domain" description="USP" evidence="5">
    <location>
        <begin position="127"/>
        <end position="585"/>
    </location>
</feature>
<dbReference type="InterPro" id="IPR050185">
    <property type="entry name" value="Ub_carboxyl-term_hydrolase"/>
</dbReference>
<dbReference type="Pfam" id="PF02148">
    <property type="entry name" value="zf-UBP"/>
    <property type="match status" value="1"/>
</dbReference>
<keyword evidence="2 4" id="KW-0863">Zinc-finger</keyword>
<dbReference type="SUPFAM" id="SSF54001">
    <property type="entry name" value="Cysteine proteinases"/>
    <property type="match status" value="1"/>
</dbReference>
<dbReference type="SUPFAM" id="SSF57850">
    <property type="entry name" value="RING/U-box"/>
    <property type="match status" value="1"/>
</dbReference>
<evidence type="ECO:0000256" key="2">
    <source>
        <dbReference type="ARBA" id="ARBA00022771"/>
    </source>
</evidence>
<dbReference type="SMART" id="SM00290">
    <property type="entry name" value="ZnF_UBP"/>
    <property type="match status" value="1"/>
</dbReference>
<feature type="domain" description="UBP-type" evidence="6">
    <location>
        <begin position="4"/>
        <end position="102"/>
    </location>
</feature>
<dbReference type="InterPro" id="IPR001394">
    <property type="entry name" value="Peptidase_C19_UCH"/>
</dbReference>
<dbReference type="GO" id="GO:0004843">
    <property type="term" value="F:cysteine-type deubiquitinase activity"/>
    <property type="evidence" value="ECO:0007669"/>
    <property type="project" value="InterPro"/>
</dbReference>
<dbReference type="Gene3D" id="3.90.70.10">
    <property type="entry name" value="Cysteine proteinases"/>
    <property type="match status" value="1"/>
</dbReference>
<keyword evidence="8" id="KW-1185">Reference proteome</keyword>
<dbReference type="PANTHER" id="PTHR21646">
    <property type="entry name" value="UBIQUITIN CARBOXYL-TERMINAL HYDROLASE"/>
    <property type="match status" value="1"/>
</dbReference>
<accession>A0AAD3D662</accession>
<evidence type="ECO:0000313" key="7">
    <source>
        <dbReference type="EMBL" id="GFH58647.1"/>
    </source>
</evidence>
<dbReference type="InterPro" id="IPR038765">
    <property type="entry name" value="Papain-like_cys_pep_sf"/>
</dbReference>
<keyword evidence="1" id="KW-0479">Metal-binding</keyword>